<evidence type="ECO:0000256" key="2">
    <source>
        <dbReference type="ARBA" id="ARBA00022448"/>
    </source>
</evidence>
<proteinExistence type="predicted"/>
<feature type="transmembrane region" description="Helical" evidence="8">
    <location>
        <begin position="419"/>
        <end position="438"/>
    </location>
</feature>
<keyword evidence="4" id="KW-0029">Amino-acid transport</keyword>
<dbReference type="InterPro" id="IPR004841">
    <property type="entry name" value="AA-permease/SLC12A_dom"/>
</dbReference>
<keyword evidence="2" id="KW-0813">Transport</keyword>
<evidence type="ECO:0000259" key="9">
    <source>
        <dbReference type="Pfam" id="PF00324"/>
    </source>
</evidence>
<dbReference type="Gene3D" id="1.20.1740.10">
    <property type="entry name" value="Amino acid/polyamine transporter I"/>
    <property type="match status" value="1"/>
</dbReference>
<feature type="transmembrane region" description="Helical" evidence="8">
    <location>
        <begin position="293"/>
        <end position="317"/>
    </location>
</feature>
<evidence type="ECO:0000256" key="6">
    <source>
        <dbReference type="ARBA" id="ARBA00023136"/>
    </source>
</evidence>
<dbReference type="Pfam" id="PF00324">
    <property type="entry name" value="AA_permease"/>
    <property type="match status" value="1"/>
</dbReference>
<dbReference type="GO" id="GO:0016020">
    <property type="term" value="C:membrane"/>
    <property type="evidence" value="ECO:0007669"/>
    <property type="project" value="UniProtKB-SubCell"/>
</dbReference>
<feature type="compositionally biased region" description="Polar residues" evidence="7">
    <location>
        <begin position="9"/>
        <end position="18"/>
    </location>
</feature>
<evidence type="ECO:0000313" key="11">
    <source>
        <dbReference type="Proteomes" id="UP000675664"/>
    </source>
</evidence>
<dbReference type="PANTHER" id="PTHR43495:SF5">
    <property type="entry name" value="GAMMA-AMINOBUTYRIC ACID PERMEASE"/>
    <property type="match status" value="1"/>
</dbReference>
<evidence type="ECO:0000256" key="4">
    <source>
        <dbReference type="ARBA" id="ARBA00022970"/>
    </source>
</evidence>
<dbReference type="AlphaFoldDB" id="A0A8J8B2S3"/>
<feature type="domain" description="Amino acid permease/ SLC12A" evidence="9">
    <location>
        <begin position="29"/>
        <end position="461"/>
    </location>
</feature>
<dbReference type="Proteomes" id="UP000675664">
    <property type="component" value="Unassembled WGS sequence"/>
</dbReference>
<evidence type="ECO:0000256" key="7">
    <source>
        <dbReference type="SAM" id="MobiDB-lite"/>
    </source>
</evidence>
<dbReference type="PIRSF" id="PIRSF006060">
    <property type="entry name" value="AA_transporter"/>
    <property type="match status" value="1"/>
</dbReference>
<dbReference type="FunFam" id="1.20.1740.10:FF:000001">
    <property type="entry name" value="Amino acid permease"/>
    <property type="match status" value="1"/>
</dbReference>
<dbReference type="PANTHER" id="PTHR43495">
    <property type="entry name" value="GABA PERMEASE"/>
    <property type="match status" value="1"/>
</dbReference>
<dbReference type="PROSITE" id="PS00218">
    <property type="entry name" value="AMINO_ACID_PERMEASE_1"/>
    <property type="match status" value="1"/>
</dbReference>
<feature type="transmembrane region" description="Helical" evidence="8">
    <location>
        <begin position="31"/>
        <end position="50"/>
    </location>
</feature>
<dbReference type="InterPro" id="IPR004840">
    <property type="entry name" value="Amino_acid_permease_CS"/>
</dbReference>
<name>A0A8J8B2S3_9FIRM</name>
<organism evidence="10 11">
    <name type="scientific">Sinanaerobacter chloroacetimidivorans</name>
    <dbReference type="NCBI Taxonomy" id="2818044"/>
    <lineage>
        <taxon>Bacteria</taxon>
        <taxon>Bacillati</taxon>
        <taxon>Bacillota</taxon>
        <taxon>Clostridia</taxon>
        <taxon>Peptostreptococcales</taxon>
        <taxon>Anaerovoracaceae</taxon>
        <taxon>Sinanaerobacter</taxon>
    </lineage>
</organism>
<comment type="caution">
    <text evidence="10">The sequence shown here is derived from an EMBL/GenBank/DDBJ whole genome shotgun (WGS) entry which is preliminary data.</text>
</comment>
<feature type="transmembrane region" description="Helical" evidence="8">
    <location>
        <begin position="444"/>
        <end position="462"/>
    </location>
</feature>
<gene>
    <name evidence="10" type="ORF">KCX82_17170</name>
</gene>
<reference evidence="10" key="2">
    <citation type="submission" date="2021-04" db="EMBL/GenBank/DDBJ databases">
        <authorList>
            <person name="Liu J."/>
        </authorList>
    </citation>
    <scope>NUCLEOTIDE SEQUENCE</scope>
    <source>
        <strain evidence="10">BAD-6</strain>
    </source>
</reference>
<feature type="transmembrane region" description="Helical" evidence="8">
    <location>
        <begin position="56"/>
        <end position="75"/>
    </location>
</feature>
<feature type="transmembrane region" description="Helical" evidence="8">
    <location>
        <begin position="205"/>
        <end position="225"/>
    </location>
</feature>
<feature type="region of interest" description="Disordered" evidence="7">
    <location>
        <begin position="1"/>
        <end position="21"/>
    </location>
</feature>
<dbReference type="EMBL" id="JAGSND010000014">
    <property type="protein sequence ID" value="MBR0599619.1"/>
    <property type="molecule type" value="Genomic_DNA"/>
</dbReference>
<keyword evidence="5 8" id="KW-1133">Transmembrane helix</keyword>
<keyword evidence="3 8" id="KW-0812">Transmembrane</keyword>
<feature type="transmembrane region" description="Helical" evidence="8">
    <location>
        <begin position="136"/>
        <end position="152"/>
    </location>
</feature>
<feature type="transmembrane region" description="Helical" evidence="8">
    <location>
        <begin position="347"/>
        <end position="364"/>
    </location>
</feature>
<feature type="transmembrane region" description="Helical" evidence="8">
    <location>
        <begin position="95"/>
        <end position="116"/>
    </location>
</feature>
<keyword evidence="6 8" id="KW-0472">Membrane</keyword>
<feature type="transmembrane region" description="Helical" evidence="8">
    <location>
        <begin position="252"/>
        <end position="273"/>
    </location>
</feature>
<feature type="transmembrane region" description="Helical" evidence="8">
    <location>
        <begin position="164"/>
        <end position="185"/>
    </location>
</feature>
<accession>A0A8J8B2S3</accession>
<keyword evidence="11" id="KW-1185">Reference proteome</keyword>
<feature type="transmembrane region" description="Helical" evidence="8">
    <location>
        <begin position="370"/>
        <end position="394"/>
    </location>
</feature>
<evidence type="ECO:0000256" key="8">
    <source>
        <dbReference type="SAM" id="Phobius"/>
    </source>
</evidence>
<reference evidence="10" key="1">
    <citation type="submission" date="2021-04" db="EMBL/GenBank/DDBJ databases">
        <title>Sinoanaerobacter chloroacetimidivorans sp. nov., an obligate anaerobic bacterium isolated from anaerobic sludge.</title>
        <authorList>
            <person name="Bao Y."/>
        </authorList>
    </citation>
    <scope>NUCLEOTIDE SEQUENCE</scope>
    <source>
        <strain evidence="10">BAD-6</strain>
    </source>
</reference>
<dbReference type="RefSeq" id="WP_227019752.1">
    <property type="nucleotide sequence ID" value="NZ_JAGSND010000014.1"/>
</dbReference>
<protein>
    <submittedName>
        <fullName evidence="10">Amino acid permease</fullName>
    </submittedName>
</protein>
<sequence>MSYKADVNPNGSDDSQGGSLRRGLKKNQVQMVALGGVIGSAYFLGTGYTLSATGPGAIVAFAFAGVLVFMMMLCLGELSVAMPVAGSFIGYTSEFVSPAVACGIGWAYWACIVAYVPSECVAAGIIMNNFFPMIQPFYWAVLFGLLITIINIGKVEGLGKVESVLALTKIIAILAFSVLAILIFLGIIGSEHSFIGTTYVIDRGGFFPVGAFALVLTMVMVLVNYGGTEIVGLTAAEAEDPATAIPAAVKNVSVRIVGLYVIPLFLLSLIFPWDQAGTEESVFAAALGYHGLNWAGGLFSFIVLIAAFSCANCNLYACIRALYSLAKEGMAPTVFGKLNKKSVPSNAALFSLILIWIVIGCYSFDTSGFFYTYLLAISGFTGALCWLTICLAQVNFRKRFHARGYTLDELKFKVPGSPYTGYITVILFTLCLLINVLSPDLRPAFYIGVPAFLIPAILYKVLKVADRRGEEIKKLVDFDGMYPPKNRG</sequence>
<dbReference type="GO" id="GO:0055085">
    <property type="term" value="P:transmembrane transport"/>
    <property type="evidence" value="ECO:0007669"/>
    <property type="project" value="InterPro"/>
</dbReference>
<evidence type="ECO:0000256" key="3">
    <source>
        <dbReference type="ARBA" id="ARBA00022692"/>
    </source>
</evidence>
<evidence type="ECO:0000256" key="5">
    <source>
        <dbReference type="ARBA" id="ARBA00022989"/>
    </source>
</evidence>
<dbReference type="GO" id="GO:0006865">
    <property type="term" value="P:amino acid transport"/>
    <property type="evidence" value="ECO:0007669"/>
    <property type="project" value="UniProtKB-KW"/>
</dbReference>
<evidence type="ECO:0000256" key="1">
    <source>
        <dbReference type="ARBA" id="ARBA00004141"/>
    </source>
</evidence>
<comment type="subcellular location">
    <subcellularLocation>
        <location evidence="1">Membrane</location>
        <topology evidence="1">Multi-pass membrane protein</topology>
    </subcellularLocation>
</comment>
<evidence type="ECO:0000313" key="10">
    <source>
        <dbReference type="EMBL" id="MBR0599619.1"/>
    </source>
</evidence>